<dbReference type="GO" id="GO:0016791">
    <property type="term" value="F:phosphatase activity"/>
    <property type="evidence" value="ECO:0007669"/>
    <property type="project" value="TreeGrafter"/>
</dbReference>
<dbReference type="Gene3D" id="3.60.40.10">
    <property type="entry name" value="PPM-type phosphatase domain"/>
    <property type="match status" value="1"/>
</dbReference>
<feature type="transmembrane region" description="Helical" evidence="2">
    <location>
        <begin position="43"/>
        <end position="63"/>
    </location>
</feature>
<name>A0A0E2AZT9_9LEPT</name>
<feature type="transmembrane region" description="Helical" evidence="2">
    <location>
        <begin position="125"/>
        <end position="144"/>
    </location>
</feature>
<dbReference type="SMART" id="SM00331">
    <property type="entry name" value="PP2C_SIG"/>
    <property type="match status" value="1"/>
</dbReference>
<dbReference type="Pfam" id="PF07228">
    <property type="entry name" value="SpoIIE"/>
    <property type="match status" value="1"/>
</dbReference>
<evidence type="ECO:0000256" key="1">
    <source>
        <dbReference type="ARBA" id="ARBA00022801"/>
    </source>
</evidence>
<organism evidence="4 5">
    <name type="scientific">Leptospira kirschneri str. H1</name>
    <dbReference type="NCBI Taxonomy" id="1049966"/>
    <lineage>
        <taxon>Bacteria</taxon>
        <taxon>Pseudomonadati</taxon>
        <taxon>Spirochaetota</taxon>
        <taxon>Spirochaetia</taxon>
        <taxon>Leptospirales</taxon>
        <taxon>Leptospiraceae</taxon>
        <taxon>Leptospira</taxon>
    </lineage>
</organism>
<dbReference type="PANTHER" id="PTHR43156">
    <property type="entry name" value="STAGE II SPORULATION PROTEIN E-RELATED"/>
    <property type="match status" value="1"/>
</dbReference>
<evidence type="ECO:0000259" key="3">
    <source>
        <dbReference type="SMART" id="SM00331"/>
    </source>
</evidence>
<keyword evidence="1" id="KW-0378">Hydrolase</keyword>
<protein>
    <submittedName>
        <fullName evidence="4">Stage II sporulation protein E</fullName>
    </submittedName>
</protein>
<keyword evidence="2" id="KW-1133">Transmembrane helix</keyword>
<gene>
    <name evidence="4" type="ORF">LEP1GSC081_3854</name>
</gene>
<keyword evidence="2" id="KW-0812">Transmembrane</keyword>
<evidence type="ECO:0000256" key="2">
    <source>
        <dbReference type="SAM" id="Phobius"/>
    </source>
</evidence>
<dbReference type="InterPro" id="IPR052016">
    <property type="entry name" value="Bact_Sigma-Reg"/>
</dbReference>
<dbReference type="EMBL" id="AHMY02000054">
    <property type="protein sequence ID" value="EKO14488.1"/>
    <property type="molecule type" value="Genomic_DNA"/>
</dbReference>
<evidence type="ECO:0000313" key="5">
    <source>
        <dbReference type="Proteomes" id="UP000006253"/>
    </source>
</evidence>
<dbReference type="InterPro" id="IPR036457">
    <property type="entry name" value="PPM-type-like_dom_sf"/>
</dbReference>
<feature type="domain" description="PPM-type phosphatase" evidence="3">
    <location>
        <begin position="241"/>
        <end position="459"/>
    </location>
</feature>
<dbReference type="RefSeq" id="WP_004762899.1">
    <property type="nucleotide sequence ID" value="NZ_AHMY02000054.1"/>
</dbReference>
<keyword evidence="2" id="KW-0472">Membrane</keyword>
<comment type="caution">
    <text evidence="4">The sequence shown here is derived from an EMBL/GenBank/DDBJ whole genome shotgun (WGS) entry which is preliminary data.</text>
</comment>
<dbReference type="AlphaFoldDB" id="A0A0E2AZT9"/>
<accession>A0A0E2AZT9</accession>
<dbReference type="FunFam" id="3.60.40.10:FF:000071">
    <property type="entry name" value="Stage II sporulation protein E"/>
    <property type="match status" value="1"/>
</dbReference>
<feature type="transmembrane region" description="Helical" evidence="2">
    <location>
        <begin position="188"/>
        <end position="207"/>
    </location>
</feature>
<dbReference type="InterPro" id="IPR001932">
    <property type="entry name" value="PPM-type_phosphatase-like_dom"/>
</dbReference>
<feature type="transmembrane region" description="Helical" evidence="2">
    <location>
        <begin position="151"/>
        <end position="168"/>
    </location>
</feature>
<feature type="transmembrane region" description="Helical" evidence="2">
    <location>
        <begin position="69"/>
        <end position="88"/>
    </location>
</feature>
<dbReference type="Proteomes" id="UP000006253">
    <property type="component" value="Unassembled WGS sequence"/>
</dbReference>
<reference evidence="4 5" key="1">
    <citation type="submission" date="2012-10" db="EMBL/GenBank/DDBJ databases">
        <authorList>
            <person name="Harkins D.M."/>
            <person name="Durkin A.S."/>
            <person name="Brinkac L.M."/>
            <person name="Selengut J.D."/>
            <person name="Sanka R."/>
            <person name="DePew J."/>
            <person name="Purushe J."/>
            <person name="Peacock S.J."/>
            <person name="Thaipadungpanit J."/>
            <person name="Wuthiekanun V.W."/>
            <person name="Day N.P."/>
            <person name="Vinetz J.M."/>
            <person name="Sutton G.G."/>
            <person name="Nelson W.C."/>
            <person name="Fouts D.E."/>
        </authorList>
    </citation>
    <scope>NUCLEOTIDE SEQUENCE [LARGE SCALE GENOMIC DNA]</scope>
    <source>
        <strain evidence="4 5">H1</strain>
    </source>
</reference>
<feature type="transmembrane region" description="Helical" evidence="2">
    <location>
        <begin position="95"/>
        <end position="113"/>
    </location>
</feature>
<dbReference type="PANTHER" id="PTHR43156:SF2">
    <property type="entry name" value="STAGE II SPORULATION PROTEIN E"/>
    <property type="match status" value="1"/>
</dbReference>
<evidence type="ECO:0000313" key="4">
    <source>
        <dbReference type="EMBL" id="EKO14488.1"/>
    </source>
</evidence>
<proteinExistence type="predicted"/>
<sequence length="460" mass="53052">MTWIKRFSKFKSDFLNPFTFFEREFNYSEAQSWKDQTRIDQSFIRLAFLLHFMMYSTLAIPEVRSSQRGGLYLGIIFLVNVMGLVLSFQERFLSWVIHVSNIVIIFLLMNLFHESFYHFRDLESLQIYNNYFLLISFIVIFQMFRLKKGSCFLTGTVAICLHIFFVSIKRMELGLDDFPRILFVPDVVYVLCIVIGTSSVIIVKRLISISSELDLEYKFIQQDLIVAKQVQENLFPGKLSIKGIRYEVMRIAPNHIGGDFFDFVQLREGNTGIFLTDVAGHGIASALVASMVKIMVSTMPYILKVHPSRLMDYIDDSLHKQFQSYHASAIYMFLDFISREVTFSNAGHPYLIHGSFSKEFHEVETEGAILGFGIKKPIAGQVKLPLVEKDRFFLYTDGLIENKNREGKLLGTEGLLEILNANRFEKDLGIFKANVQKTVENFFGNVALEDDTLFLIVEVE</sequence>